<evidence type="ECO:0000313" key="2">
    <source>
        <dbReference type="Proteomes" id="UP000199310"/>
    </source>
</evidence>
<gene>
    <name evidence="1" type="ORF">SAMN04488122_3580</name>
</gene>
<reference evidence="2" key="1">
    <citation type="submission" date="2016-10" db="EMBL/GenBank/DDBJ databases">
        <authorList>
            <person name="Varghese N."/>
            <person name="Submissions S."/>
        </authorList>
    </citation>
    <scope>NUCLEOTIDE SEQUENCE [LARGE SCALE GENOMIC DNA]</scope>
    <source>
        <strain evidence="2">DSM 3695</strain>
    </source>
</reference>
<dbReference type="RefSeq" id="WP_089897005.1">
    <property type="nucleotide sequence ID" value="NZ_FOJG01000002.1"/>
</dbReference>
<keyword evidence="2" id="KW-1185">Reference proteome</keyword>
<dbReference type="STRING" id="29529.SAMN04488122_3580"/>
<evidence type="ECO:0000313" key="1">
    <source>
        <dbReference type="EMBL" id="SEW49794.1"/>
    </source>
</evidence>
<dbReference type="AlphaFoldDB" id="A0A1I0S4R6"/>
<organism evidence="1 2">
    <name type="scientific">Chitinophaga arvensicola</name>
    <dbReference type="NCBI Taxonomy" id="29529"/>
    <lineage>
        <taxon>Bacteria</taxon>
        <taxon>Pseudomonadati</taxon>
        <taxon>Bacteroidota</taxon>
        <taxon>Chitinophagia</taxon>
        <taxon>Chitinophagales</taxon>
        <taxon>Chitinophagaceae</taxon>
        <taxon>Chitinophaga</taxon>
    </lineage>
</organism>
<protein>
    <submittedName>
        <fullName evidence="1">Uncharacterized protein</fullName>
    </submittedName>
</protein>
<accession>A0A1I0S4R6</accession>
<sequence length="131" mass="15300">MDLVTHIPDILGEERFANAGLVLASYDDYSDYGPYQIWSNNDFSLELYFNRHSFVNDKFLVINLDTISPTADYWKYKSLIPPLLAEFNGQEERYILTSVRENLKEKAIEQTWEYPEEEITVLMSGSMTVKE</sequence>
<proteinExistence type="predicted"/>
<dbReference type="OrthoDB" id="682876at2"/>
<name>A0A1I0S4R6_9BACT</name>
<dbReference type="EMBL" id="FOJG01000002">
    <property type="protein sequence ID" value="SEW49794.1"/>
    <property type="molecule type" value="Genomic_DNA"/>
</dbReference>
<dbReference type="Proteomes" id="UP000199310">
    <property type="component" value="Unassembled WGS sequence"/>
</dbReference>